<dbReference type="EMBL" id="SJPK01000005">
    <property type="protein sequence ID" value="TWT66519.1"/>
    <property type="molecule type" value="Genomic_DNA"/>
</dbReference>
<keyword evidence="2" id="KW-1185">Reference proteome</keyword>
<organism evidence="1 2">
    <name type="scientific">Allorhodopirellula solitaria</name>
    <dbReference type="NCBI Taxonomy" id="2527987"/>
    <lineage>
        <taxon>Bacteria</taxon>
        <taxon>Pseudomonadati</taxon>
        <taxon>Planctomycetota</taxon>
        <taxon>Planctomycetia</taxon>
        <taxon>Pirellulales</taxon>
        <taxon>Pirellulaceae</taxon>
        <taxon>Allorhodopirellula</taxon>
    </lineage>
</organism>
<accession>A0A5C5XVI1</accession>
<dbReference type="AlphaFoldDB" id="A0A5C5XVI1"/>
<name>A0A5C5XVI1_9BACT</name>
<dbReference type="Proteomes" id="UP000318053">
    <property type="component" value="Unassembled WGS sequence"/>
</dbReference>
<comment type="caution">
    <text evidence="1">The sequence shown here is derived from an EMBL/GenBank/DDBJ whole genome shotgun (WGS) entry which is preliminary data.</text>
</comment>
<evidence type="ECO:0000313" key="1">
    <source>
        <dbReference type="EMBL" id="TWT66519.1"/>
    </source>
</evidence>
<protein>
    <submittedName>
        <fullName evidence="1">Uncharacterized protein</fullName>
    </submittedName>
</protein>
<proteinExistence type="predicted"/>
<evidence type="ECO:0000313" key="2">
    <source>
        <dbReference type="Proteomes" id="UP000318053"/>
    </source>
</evidence>
<gene>
    <name evidence="1" type="ORF">CA85_26160</name>
</gene>
<sequence>MGPKIIHLASLGSTFPRFRRLLKYELDAQARVYLPPLASYPGLYCGEKNGAATVSAVSFVGGGLSHGFKAIDAFS</sequence>
<reference evidence="1 2" key="1">
    <citation type="submission" date="2019-02" db="EMBL/GenBank/DDBJ databases">
        <title>Deep-cultivation of Planctomycetes and their phenomic and genomic characterization uncovers novel biology.</title>
        <authorList>
            <person name="Wiegand S."/>
            <person name="Jogler M."/>
            <person name="Boedeker C."/>
            <person name="Pinto D."/>
            <person name="Vollmers J."/>
            <person name="Rivas-Marin E."/>
            <person name="Kohn T."/>
            <person name="Peeters S.H."/>
            <person name="Heuer A."/>
            <person name="Rast P."/>
            <person name="Oberbeckmann S."/>
            <person name="Bunk B."/>
            <person name="Jeske O."/>
            <person name="Meyerdierks A."/>
            <person name="Storesund J.E."/>
            <person name="Kallscheuer N."/>
            <person name="Luecker S."/>
            <person name="Lage O.M."/>
            <person name="Pohl T."/>
            <person name="Merkel B.J."/>
            <person name="Hornburger P."/>
            <person name="Mueller R.-W."/>
            <person name="Bruemmer F."/>
            <person name="Labrenz M."/>
            <person name="Spormann A.M."/>
            <person name="Op Den Camp H."/>
            <person name="Overmann J."/>
            <person name="Amann R."/>
            <person name="Jetten M.S.M."/>
            <person name="Mascher T."/>
            <person name="Medema M.H."/>
            <person name="Devos D.P."/>
            <person name="Kaster A.-K."/>
            <person name="Ovreas L."/>
            <person name="Rohde M."/>
            <person name="Galperin M.Y."/>
            <person name="Jogler C."/>
        </authorList>
    </citation>
    <scope>NUCLEOTIDE SEQUENCE [LARGE SCALE GENOMIC DNA]</scope>
    <source>
        <strain evidence="1 2">CA85</strain>
    </source>
</reference>